<reference evidence="2 3" key="1">
    <citation type="journal article" date="2006" name="Nature">
        <title>Insights from the genome of the biotrophic fungal plant pathogen Ustilago maydis.</title>
        <authorList>
            <person name="Kamper J."/>
            <person name="Kahmann R."/>
            <person name="Bolker M."/>
            <person name="Ma L.J."/>
            <person name="Brefort T."/>
            <person name="Saville B.J."/>
            <person name="Banuett F."/>
            <person name="Kronstad J.W."/>
            <person name="Gold S.E."/>
            <person name="Muller O."/>
            <person name="Perlin M.H."/>
            <person name="Wosten H.A."/>
            <person name="de Vries R."/>
            <person name="Ruiz-Herrera J."/>
            <person name="Reynaga-Pena C.G."/>
            <person name="Snetselaar K."/>
            <person name="McCann M."/>
            <person name="Perez-Martin J."/>
            <person name="Feldbrugge M."/>
            <person name="Basse C.W."/>
            <person name="Steinberg G."/>
            <person name="Ibeas J.I."/>
            <person name="Holloman W."/>
            <person name="Guzman P."/>
            <person name="Farman M."/>
            <person name="Stajich J.E."/>
            <person name="Sentandreu R."/>
            <person name="Gonzalez-Prieto J.M."/>
            <person name="Kennell J.C."/>
            <person name="Molina L."/>
            <person name="Schirawski J."/>
            <person name="Mendoza-Mendoza A."/>
            <person name="Greilinger D."/>
            <person name="Munch K."/>
            <person name="Rossel N."/>
            <person name="Scherer M."/>
            <person name="Vranes M."/>
            <person name="Ladendorf O."/>
            <person name="Vincon V."/>
            <person name="Fuchs U."/>
            <person name="Sandrock B."/>
            <person name="Meng S."/>
            <person name="Ho E.C."/>
            <person name="Cahill M.J."/>
            <person name="Boyce K.J."/>
            <person name="Klose J."/>
            <person name="Klosterman S.J."/>
            <person name="Deelstra H.J."/>
            <person name="Ortiz-Castellanos L."/>
            <person name="Li W."/>
            <person name="Sanchez-Alonso P."/>
            <person name="Schreier P.H."/>
            <person name="Hauser-Hahn I."/>
            <person name="Vaupel M."/>
            <person name="Koopmann E."/>
            <person name="Friedrich G."/>
            <person name="Voss H."/>
            <person name="Schluter T."/>
            <person name="Margolis J."/>
            <person name="Platt D."/>
            <person name="Swimmer C."/>
            <person name="Gnirke A."/>
            <person name="Chen F."/>
            <person name="Vysotskaia V."/>
            <person name="Mannhaupt G."/>
            <person name="Guldener U."/>
            <person name="Munsterkotter M."/>
            <person name="Haase D."/>
            <person name="Oesterheld M."/>
            <person name="Mewes H.W."/>
            <person name="Mauceli E.W."/>
            <person name="DeCaprio D."/>
            <person name="Wade C.M."/>
            <person name="Butler J."/>
            <person name="Young S."/>
            <person name="Jaffe D.B."/>
            <person name="Calvo S."/>
            <person name="Nusbaum C."/>
            <person name="Galagan J."/>
            <person name="Birren B.W."/>
        </authorList>
    </citation>
    <scope>NUCLEOTIDE SEQUENCE [LARGE SCALE GENOMIC DNA]</scope>
    <source>
        <strain evidence="3">DSM 14603 / FGSC 9021 / UM521</strain>
    </source>
</reference>
<dbReference type="EMBL" id="CM003157">
    <property type="protein sequence ID" value="KIS66616.1"/>
    <property type="molecule type" value="Genomic_DNA"/>
</dbReference>
<dbReference type="InParanoid" id="A0A0D1DRV1"/>
<evidence type="ECO:0008006" key="4">
    <source>
        <dbReference type="Google" id="ProtNLM"/>
    </source>
</evidence>
<dbReference type="GeneID" id="23565452"/>
<feature type="signal peptide" evidence="1">
    <location>
        <begin position="1"/>
        <end position="22"/>
    </location>
</feature>
<keyword evidence="1" id="KW-0732">Signal</keyword>
<dbReference type="OrthoDB" id="2546322at2759"/>
<dbReference type="Proteomes" id="UP000000561">
    <property type="component" value="Chromosome 18"/>
</dbReference>
<dbReference type="RefSeq" id="XP_011391903.1">
    <property type="nucleotide sequence ID" value="XM_011393601.1"/>
</dbReference>
<dbReference type="VEuPathDB" id="FungiDB:UMAG_05604"/>
<feature type="chain" id="PRO_5002229283" description="Ricin B lectin domain-containing protein" evidence="1">
    <location>
        <begin position="23"/>
        <end position="248"/>
    </location>
</feature>
<organism evidence="2 3">
    <name type="scientific">Mycosarcoma maydis</name>
    <name type="common">Corn smut fungus</name>
    <name type="synonym">Ustilago maydis</name>
    <dbReference type="NCBI Taxonomy" id="5270"/>
    <lineage>
        <taxon>Eukaryota</taxon>
        <taxon>Fungi</taxon>
        <taxon>Dikarya</taxon>
        <taxon>Basidiomycota</taxon>
        <taxon>Ustilaginomycotina</taxon>
        <taxon>Ustilaginomycetes</taxon>
        <taxon>Ustilaginales</taxon>
        <taxon>Ustilaginaceae</taxon>
        <taxon>Mycosarcoma</taxon>
    </lineage>
</organism>
<keyword evidence="3" id="KW-1185">Reference proteome</keyword>
<name>A0A0D1DRV1_MYCMD</name>
<dbReference type="AlphaFoldDB" id="A0A0D1DRV1"/>
<evidence type="ECO:0000256" key="1">
    <source>
        <dbReference type="SAM" id="SignalP"/>
    </source>
</evidence>
<evidence type="ECO:0000313" key="3">
    <source>
        <dbReference type="Proteomes" id="UP000000561"/>
    </source>
</evidence>
<proteinExistence type="predicted"/>
<sequence>MRSMFQLSTLVCAAALATSAVAMPTPAEPLFVSRMVRRQILHDSSAPVPSVATSTCGEYALQQPQKLQLRSYNDSASAYFSVSDTNSQYLLTALAPTSGSQDAYEFDFQTCNYTGFTQGFSRNRGGSMGAPVEFWGRVVTNVTTTTTAATAAAEQTSQQKCLSASSAQDTSGTFTLDSCNDADSKQWFRLQEGIGGAQLSYFPVQNHTGYQYNGQTPEFFQADLHPSSQDVNAVRYTQVDSYQYVLFD</sequence>
<dbReference type="eggNOG" id="ENOG502RDRM">
    <property type="taxonomic scope" value="Eukaryota"/>
</dbReference>
<evidence type="ECO:0000313" key="2">
    <source>
        <dbReference type="EMBL" id="KIS66616.1"/>
    </source>
</evidence>
<dbReference type="KEGG" id="uma:UMAG_05604"/>
<dbReference type="OMA" id="ADSKQWF"/>
<protein>
    <recommendedName>
        <fullName evidence="4">Ricin B lectin domain-containing protein</fullName>
    </recommendedName>
</protein>
<gene>
    <name evidence="2" type="ORF">UMAG_05604</name>
</gene>
<accession>A0A0D1DRV1</accession>